<reference evidence="2 3" key="1">
    <citation type="submission" date="2018-02" db="EMBL/GenBank/DDBJ databases">
        <title>Bacteriophage NCPPB3778 and a type I-E CRISPR drive the evolution of the US Biological Select Agent, Rathayibacter toxicus.</title>
        <authorList>
            <person name="Davis E.W.II."/>
            <person name="Tabima J.F."/>
            <person name="Weisberg A.J."/>
            <person name="Lopes L.D."/>
            <person name="Wiseman M.S."/>
            <person name="Wiseman M.S."/>
            <person name="Pupko T."/>
            <person name="Belcher M.S."/>
            <person name="Sechler A.J."/>
            <person name="Tancos M.A."/>
            <person name="Schroeder B.K."/>
            <person name="Murray T.D."/>
            <person name="Luster D.G."/>
            <person name="Schneider W.L."/>
            <person name="Rogers E."/>
            <person name="Andreote F.D."/>
            <person name="Grunwald N.J."/>
            <person name="Putnam M.L."/>
            <person name="Chang J.H."/>
        </authorList>
    </citation>
    <scope>NUCLEOTIDE SEQUENCE [LARGE SCALE GENOMIC DNA]</scope>
    <source>
        <strain evidence="2 3">AY1B3</strain>
    </source>
</reference>
<evidence type="ECO:0000313" key="3">
    <source>
        <dbReference type="Proteomes" id="UP000239241"/>
    </source>
</evidence>
<proteinExistence type="predicted"/>
<evidence type="ECO:0000256" key="1">
    <source>
        <dbReference type="SAM" id="MobiDB-lite"/>
    </source>
</evidence>
<accession>A0A2S5VWF7</accession>
<dbReference type="EMBL" id="PSXY01000004">
    <property type="protein sequence ID" value="PPF70072.1"/>
    <property type="molecule type" value="Genomic_DNA"/>
</dbReference>
<organism evidence="2 3">
    <name type="scientific">Clavibacter michiganensis</name>
    <dbReference type="NCBI Taxonomy" id="28447"/>
    <lineage>
        <taxon>Bacteria</taxon>
        <taxon>Bacillati</taxon>
        <taxon>Actinomycetota</taxon>
        <taxon>Actinomycetes</taxon>
        <taxon>Micrococcales</taxon>
        <taxon>Microbacteriaceae</taxon>
        <taxon>Clavibacter</taxon>
    </lineage>
</organism>
<protein>
    <submittedName>
        <fullName evidence="2">Uncharacterized protein</fullName>
    </submittedName>
</protein>
<dbReference type="AlphaFoldDB" id="A0A2S5VWF7"/>
<name>A0A2S5VWF7_9MICO</name>
<dbReference type="Proteomes" id="UP000239241">
    <property type="component" value="Unassembled WGS sequence"/>
</dbReference>
<evidence type="ECO:0000313" key="2">
    <source>
        <dbReference type="EMBL" id="PPF70072.1"/>
    </source>
</evidence>
<sequence>MHDAPHAPHAPTPSNRPRAAAPLAPPRRRRSRGTALAGIGVTLALLGGMAAAVPARAADGHPRAASAAVATSHPRGTSAVDAAAAHLRQPSVDPARLHGPDAPRVASADPITQSDGLGHLWNRVKRAFTHWTTIHLAPWVLRTYFSVAGAVAVGFICATPGVGAGLCGIAGAIVTLLVGVTNGAPGCIQRGYYLSVPDLKHSHCG</sequence>
<dbReference type="RefSeq" id="WP_104289637.1">
    <property type="nucleotide sequence ID" value="NZ_PSXY01000004.1"/>
</dbReference>
<feature type="region of interest" description="Disordered" evidence="1">
    <location>
        <begin position="1"/>
        <end position="34"/>
    </location>
</feature>
<gene>
    <name evidence="2" type="ORF">C5E16_03950</name>
</gene>
<comment type="caution">
    <text evidence="2">The sequence shown here is derived from an EMBL/GenBank/DDBJ whole genome shotgun (WGS) entry which is preliminary data.</text>
</comment>